<evidence type="ECO:0000313" key="2">
    <source>
        <dbReference type="Proteomes" id="UP000050424"/>
    </source>
</evidence>
<organism evidence="1 2">
    <name type="scientific">Neonectria ditissima</name>
    <dbReference type="NCBI Taxonomy" id="78410"/>
    <lineage>
        <taxon>Eukaryota</taxon>
        <taxon>Fungi</taxon>
        <taxon>Dikarya</taxon>
        <taxon>Ascomycota</taxon>
        <taxon>Pezizomycotina</taxon>
        <taxon>Sordariomycetes</taxon>
        <taxon>Hypocreomycetidae</taxon>
        <taxon>Hypocreales</taxon>
        <taxon>Nectriaceae</taxon>
        <taxon>Neonectria</taxon>
    </lineage>
</organism>
<keyword evidence="2" id="KW-1185">Reference proteome</keyword>
<reference evidence="1 2" key="1">
    <citation type="submission" date="2015-09" db="EMBL/GenBank/DDBJ databases">
        <title>Draft genome of a European isolate of the apple canker pathogen Neonectria ditissima.</title>
        <authorList>
            <person name="Gomez-Cortecero A."/>
            <person name="Harrison R.J."/>
            <person name="Armitage A.D."/>
        </authorList>
    </citation>
    <scope>NUCLEOTIDE SEQUENCE [LARGE SCALE GENOMIC DNA]</scope>
    <source>
        <strain evidence="1 2">R09/05</strain>
    </source>
</reference>
<accession>A0A0P7AP44</accession>
<sequence>MPEFIPKTLAVLANVKFFNWPGAGVTIFETLGMTHTAVIPPDVSIIHVGGQTGITAEGTVSDNLEDEITEAFAHIELSLREAGLKGSRHDVWGCVFRVFKAHVGQSRPIVTGVDVAKLLRPDLHFEMEVRAFLHKQTGAA</sequence>
<protein>
    <submittedName>
        <fullName evidence="1">Uncharacterized protein</fullName>
    </submittedName>
</protein>
<dbReference type="SUPFAM" id="SSF55298">
    <property type="entry name" value="YjgF-like"/>
    <property type="match status" value="1"/>
</dbReference>
<proteinExistence type="predicted"/>
<gene>
    <name evidence="1" type="ORF">AK830_g10781</name>
</gene>
<dbReference type="Gene3D" id="3.30.1330.40">
    <property type="entry name" value="RutC-like"/>
    <property type="match status" value="1"/>
</dbReference>
<name>A0A0P7AP44_9HYPO</name>
<dbReference type="OrthoDB" id="309640at2759"/>
<comment type="caution">
    <text evidence="1">The sequence shown here is derived from an EMBL/GenBank/DDBJ whole genome shotgun (WGS) entry which is preliminary data.</text>
</comment>
<dbReference type="EMBL" id="LKCW01000232">
    <property type="protein sequence ID" value="KPM35790.1"/>
    <property type="molecule type" value="Genomic_DNA"/>
</dbReference>
<evidence type="ECO:0000313" key="1">
    <source>
        <dbReference type="EMBL" id="KPM35790.1"/>
    </source>
</evidence>
<dbReference type="Proteomes" id="UP000050424">
    <property type="component" value="Unassembled WGS sequence"/>
</dbReference>
<dbReference type="AlphaFoldDB" id="A0A0P7AP44"/>
<dbReference type="InterPro" id="IPR035959">
    <property type="entry name" value="RutC-like_sf"/>
</dbReference>